<evidence type="ECO:0000313" key="4">
    <source>
        <dbReference type="EMBL" id="MEN7548496.1"/>
    </source>
</evidence>
<dbReference type="AlphaFoldDB" id="A0AAW9SCN7"/>
<dbReference type="InterPro" id="IPR000014">
    <property type="entry name" value="PAS"/>
</dbReference>
<dbReference type="RefSeq" id="WP_346821274.1">
    <property type="nucleotide sequence ID" value="NZ_JBDKWZ010000005.1"/>
</dbReference>
<dbReference type="Gene3D" id="3.30.450.40">
    <property type="match status" value="1"/>
</dbReference>
<evidence type="ECO:0000256" key="2">
    <source>
        <dbReference type="SAM" id="MobiDB-lite"/>
    </source>
</evidence>
<dbReference type="Pfam" id="PF13185">
    <property type="entry name" value="GAF_2"/>
    <property type="match status" value="1"/>
</dbReference>
<keyword evidence="1" id="KW-0175">Coiled coil</keyword>
<dbReference type="PANTHER" id="PTHR44757:SF2">
    <property type="entry name" value="BIOFILM ARCHITECTURE MAINTENANCE PROTEIN MBAA"/>
    <property type="match status" value="1"/>
</dbReference>
<dbReference type="SMART" id="SM00091">
    <property type="entry name" value="PAS"/>
    <property type="match status" value="1"/>
</dbReference>
<dbReference type="EMBL" id="JBDKWZ010000005">
    <property type="protein sequence ID" value="MEN7548496.1"/>
    <property type="molecule type" value="Genomic_DNA"/>
</dbReference>
<comment type="caution">
    <text evidence="4">The sequence shown here is derived from an EMBL/GenBank/DDBJ whole genome shotgun (WGS) entry which is preliminary data.</text>
</comment>
<dbReference type="InterPro" id="IPR052155">
    <property type="entry name" value="Biofilm_reg_signaling"/>
</dbReference>
<protein>
    <submittedName>
        <fullName evidence="4">PAS domain-containing protein</fullName>
    </submittedName>
</protein>
<dbReference type="InterPro" id="IPR013656">
    <property type="entry name" value="PAS_4"/>
</dbReference>
<dbReference type="PANTHER" id="PTHR44757">
    <property type="entry name" value="DIGUANYLATE CYCLASE DGCP"/>
    <property type="match status" value="1"/>
</dbReference>
<dbReference type="PROSITE" id="PS50113">
    <property type="entry name" value="PAC"/>
    <property type="match status" value="1"/>
</dbReference>
<dbReference type="NCBIfam" id="TIGR00229">
    <property type="entry name" value="sensory_box"/>
    <property type="match status" value="1"/>
</dbReference>
<dbReference type="CDD" id="cd00130">
    <property type="entry name" value="PAS"/>
    <property type="match status" value="1"/>
</dbReference>
<feature type="compositionally biased region" description="Polar residues" evidence="2">
    <location>
        <begin position="291"/>
        <end position="300"/>
    </location>
</feature>
<dbReference type="InterPro" id="IPR000700">
    <property type="entry name" value="PAS-assoc_C"/>
</dbReference>
<dbReference type="Gene3D" id="3.30.450.20">
    <property type="entry name" value="PAS domain"/>
    <property type="match status" value="1"/>
</dbReference>
<reference evidence="4 5" key="1">
    <citation type="submission" date="2024-04" db="EMBL/GenBank/DDBJ databases">
        <title>Novel genus in family Flammeovirgaceae.</title>
        <authorList>
            <person name="Nguyen T.H."/>
            <person name="Vuong T.Q."/>
            <person name="Le H."/>
            <person name="Kim S.-G."/>
        </authorList>
    </citation>
    <scope>NUCLEOTIDE SEQUENCE [LARGE SCALE GENOMIC DNA]</scope>
    <source>
        <strain evidence="4 5">JCM 23209</strain>
    </source>
</reference>
<dbReference type="SUPFAM" id="SSF55781">
    <property type="entry name" value="GAF domain-like"/>
    <property type="match status" value="1"/>
</dbReference>
<dbReference type="Proteomes" id="UP001403385">
    <property type="component" value="Unassembled WGS sequence"/>
</dbReference>
<organism evidence="4 5">
    <name type="scientific">Rapidithrix thailandica</name>
    <dbReference type="NCBI Taxonomy" id="413964"/>
    <lineage>
        <taxon>Bacteria</taxon>
        <taxon>Pseudomonadati</taxon>
        <taxon>Bacteroidota</taxon>
        <taxon>Cytophagia</taxon>
        <taxon>Cytophagales</taxon>
        <taxon>Flammeovirgaceae</taxon>
        <taxon>Rapidithrix</taxon>
    </lineage>
</organism>
<dbReference type="InterPro" id="IPR029016">
    <property type="entry name" value="GAF-like_dom_sf"/>
</dbReference>
<evidence type="ECO:0000259" key="3">
    <source>
        <dbReference type="PROSITE" id="PS50113"/>
    </source>
</evidence>
<dbReference type="Pfam" id="PF08448">
    <property type="entry name" value="PAS_4"/>
    <property type="match status" value="1"/>
</dbReference>
<dbReference type="InterPro" id="IPR003018">
    <property type="entry name" value="GAF"/>
</dbReference>
<dbReference type="SMART" id="SM00065">
    <property type="entry name" value="GAF"/>
    <property type="match status" value="1"/>
</dbReference>
<feature type="coiled-coil region" evidence="1">
    <location>
        <begin position="436"/>
        <end position="477"/>
    </location>
</feature>
<dbReference type="InterPro" id="IPR035965">
    <property type="entry name" value="PAS-like_dom_sf"/>
</dbReference>
<proteinExistence type="predicted"/>
<evidence type="ECO:0000313" key="5">
    <source>
        <dbReference type="Proteomes" id="UP001403385"/>
    </source>
</evidence>
<dbReference type="SUPFAM" id="SSF55785">
    <property type="entry name" value="PYP-like sensor domain (PAS domain)"/>
    <property type="match status" value="1"/>
</dbReference>
<keyword evidence="5" id="KW-1185">Reference proteome</keyword>
<sequence length="477" mass="55059">MMKLKKFPYILVKKKNIEKLKEDYKLISREIKFATNFIKSIEDGNLDAKLDTSASNDSQFSQALLSMQSQLKHIAEEEKERNWSTVGLAKFVEILRNFNSDIGELGDLIITNVVRYLEANQGGLFILNEDYDEPYLELIACYAYERKKFINKKVEIGEGLLGQTFLEKETVYMTEVPDSYINITSGLGKANPSGILIVPLKINDEVFGMMELASFKEFSNYQIEFLEKLGENIASTISTVKINEKTRSLLEDSQMQAEEMRAQEEEMRQNMEELQATQEEMRRKQTELETAYNTSQQQADKMSEQEKKLKDSEKMLQLVVNHLPGGVFWKDKNLNYMGCNNAFAEMVGCSSPQELIGKNDYEYFPKDLAEKYRTDDSEVMTEGTPKLNIVEPSKKGEDTLYVNTTKVPIRNEKGEVTSILGMFYDVTEQVERERVFKEKFMEAQATEQELETLKQKMLEMEAENEDLKKQLTQHNQS</sequence>
<evidence type="ECO:0000256" key="1">
    <source>
        <dbReference type="SAM" id="Coils"/>
    </source>
</evidence>
<feature type="region of interest" description="Disordered" evidence="2">
    <location>
        <begin position="279"/>
        <end position="301"/>
    </location>
</feature>
<name>A0AAW9SCN7_9BACT</name>
<feature type="domain" description="PAC" evidence="3">
    <location>
        <begin position="383"/>
        <end position="438"/>
    </location>
</feature>
<gene>
    <name evidence="4" type="ORF">AAG747_11285</name>
</gene>
<accession>A0AAW9SCN7</accession>